<evidence type="ECO:0000313" key="8">
    <source>
        <dbReference type="EMBL" id="KAF3958481.1"/>
    </source>
</evidence>
<evidence type="ECO:0000256" key="6">
    <source>
        <dbReference type="SAM" id="Phobius"/>
    </source>
</evidence>
<dbReference type="PROSITE" id="PS00375">
    <property type="entry name" value="UDPGT"/>
    <property type="match status" value="1"/>
</dbReference>
<comment type="similarity">
    <text evidence="1 4">Belongs to the UDP-glycosyltransferase family.</text>
</comment>
<dbReference type="AlphaFoldDB" id="A0A8J4VRL2"/>
<evidence type="ECO:0000256" key="1">
    <source>
        <dbReference type="ARBA" id="ARBA00009995"/>
    </source>
</evidence>
<dbReference type="InterPro" id="IPR058980">
    <property type="entry name" value="Glyco_transf_N"/>
</dbReference>
<dbReference type="OrthoDB" id="5835829at2759"/>
<gene>
    <name evidence="8" type="ORF">CMV_016621</name>
</gene>
<evidence type="ECO:0000256" key="4">
    <source>
        <dbReference type="RuleBase" id="RU003718"/>
    </source>
</evidence>
<dbReference type="PANTHER" id="PTHR11926">
    <property type="entry name" value="GLUCOSYL/GLUCURONOSYL TRANSFERASES"/>
    <property type="match status" value="1"/>
</dbReference>
<dbReference type="PANTHER" id="PTHR11926:SF1516">
    <property type="entry name" value="GLYCOSYLTRANSFERASE"/>
    <property type="match status" value="1"/>
</dbReference>
<evidence type="ECO:0000313" key="9">
    <source>
        <dbReference type="Proteomes" id="UP000737018"/>
    </source>
</evidence>
<feature type="domain" description="Glycosyltransferase N-terminal" evidence="7">
    <location>
        <begin position="14"/>
        <end position="139"/>
    </location>
</feature>
<comment type="caution">
    <text evidence="8">The sequence shown here is derived from an EMBL/GenBank/DDBJ whole genome shotgun (WGS) entry which is preliminary data.</text>
</comment>
<keyword evidence="3 4" id="KW-0808">Transferase</keyword>
<dbReference type="GO" id="GO:0080043">
    <property type="term" value="F:quercetin 3-O-glucosyltransferase activity"/>
    <property type="evidence" value="ECO:0007669"/>
    <property type="project" value="TreeGrafter"/>
</dbReference>
<dbReference type="SUPFAM" id="SSF53756">
    <property type="entry name" value="UDP-Glycosyltransferase/glycogen phosphorylase"/>
    <property type="match status" value="1"/>
</dbReference>
<dbReference type="Gene3D" id="3.40.50.2000">
    <property type="entry name" value="Glycogen Phosphorylase B"/>
    <property type="match status" value="2"/>
</dbReference>
<dbReference type="Pfam" id="PF26168">
    <property type="entry name" value="Glyco_transf_N"/>
    <property type="match status" value="1"/>
</dbReference>
<accession>A0A8J4VRL2</accession>
<dbReference type="InterPro" id="IPR035595">
    <property type="entry name" value="UDP_glycos_trans_CS"/>
</dbReference>
<reference evidence="8" key="1">
    <citation type="submission" date="2020-03" db="EMBL/GenBank/DDBJ databases">
        <title>Castanea mollissima Vanexum genome sequencing.</title>
        <authorList>
            <person name="Staton M."/>
        </authorList>
    </citation>
    <scope>NUCLEOTIDE SEQUENCE</scope>
    <source>
        <tissue evidence="8">Leaf</tissue>
    </source>
</reference>
<dbReference type="EC" id="2.4.1.-" evidence="5"/>
<feature type="transmembrane region" description="Helical" evidence="6">
    <location>
        <begin position="139"/>
        <end position="158"/>
    </location>
</feature>
<dbReference type="GO" id="GO:0080044">
    <property type="term" value="F:quercetin 7-O-glucosyltransferase activity"/>
    <property type="evidence" value="ECO:0007669"/>
    <property type="project" value="TreeGrafter"/>
</dbReference>
<keyword evidence="9" id="KW-1185">Reference proteome</keyword>
<organism evidence="8 9">
    <name type="scientific">Castanea mollissima</name>
    <name type="common">Chinese chestnut</name>
    <dbReference type="NCBI Taxonomy" id="60419"/>
    <lineage>
        <taxon>Eukaryota</taxon>
        <taxon>Viridiplantae</taxon>
        <taxon>Streptophyta</taxon>
        <taxon>Embryophyta</taxon>
        <taxon>Tracheophyta</taxon>
        <taxon>Spermatophyta</taxon>
        <taxon>Magnoliopsida</taxon>
        <taxon>eudicotyledons</taxon>
        <taxon>Gunneridae</taxon>
        <taxon>Pentapetalae</taxon>
        <taxon>rosids</taxon>
        <taxon>fabids</taxon>
        <taxon>Fagales</taxon>
        <taxon>Fagaceae</taxon>
        <taxon>Castanea</taxon>
    </lineage>
</organism>
<dbReference type="InterPro" id="IPR002213">
    <property type="entry name" value="UDP_glucos_trans"/>
</dbReference>
<dbReference type="Proteomes" id="UP000737018">
    <property type="component" value="Unassembled WGS sequence"/>
</dbReference>
<evidence type="ECO:0000256" key="3">
    <source>
        <dbReference type="ARBA" id="ARBA00022679"/>
    </source>
</evidence>
<name>A0A8J4VRL2_9ROSI</name>
<dbReference type="FunFam" id="3.40.50.2000:FF:000027">
    <property type="entry name" value="Glycosyltransferase"/>
    <property type="match status" value="1"/>
</dbReference>
<keyword evidence="6" id="KW-1133">Transmembrane helix</keyword>
<dbReference type="EMBL" id="JRKL02002548">
    <property type="protein sequence ID" value="KAF3958481.1"/>
    <property type="molecule type" value="Genomic_DNA"/>
</dbReference>
<keyword evidence="2 4" id="KW-0328">Glycosyltransferase</keyword>
<dbReference type="FunFam" id="3.40.50.2000:FF:000065">
    <property type="entry name" value="Glycosyltransferase"/>
    <property type="match status" value="1"/>
</dbReference>
<evidence type="ECO:0000256" key="5">
    <source>
        <dbReference type="RuleBase" id="RU362057"/>
    </source>
</evidence>
<dbReference type="CDD" id="cd03784">
    <property type="entry name" value="GT1_Gtf-like"/>
    <property type="match status" value="1"/>
</dbReference>
<evidence type="ECO:0000256" key="2">
    <source>
        <dbReference type="ARBA" id="ARBA00022676"/>
    </source>
</evidence>
<sequence>MDSKTQKAGKPHAVCIPFPLQSHIKAMLKFSKLLHHKGFHITFVNTEFNHERFLKFSGPNSLDGLSDFRFETIPDNLPPSDPNASQDLSSLGNSIMKNFLAPFSNLLVKLNSATSNVPPVTCIISDGFMQFTINAAQELGIPILMFFTISACSLMGYMQIPPLKDKGIIPLKDKSYLTNGYLDTVIDWIPGMRGIRLKDLPSSVRTIDPNDVTFKYVIETAERAPTASGIVIQTFDALEQEVLDALLTMFPHVYAIGPLQSLLNHLPNDPLKSVGYSLWEEETECLQWLNSKAPNSVIYVNFGSIVVMTPAQLVEFGWGLANSKCLFLWIIRPDLVVGESAILPPEFELETKERGLIASWCPQEEVLNHPSIGGFLTHSGWNSTIESVCAGVPMLCWPFLGDQQTNCKYTCNEWGIGMEIDNDVKREEVEKIVKELMEGEKGKKMKKKAMEWKKLAEEATEPLGSSSINLNNLVNEVLLSK</sequence>
<dbReference type="Pfam" id="PF00201">
    <property type="entry name" value="UDPGT"/>
    <property type="match status" value="1"/>
</dbReference>
<proteinExistence type="inferred from homology"/>
<keyword evidence="6" id="KW-0812">Transmembrane</keyword>
<keyword evidence="6" id="KW-0472">Membrane</keyword>
<protein>
    <recommendedName>
        <fullName evidence="5">Glycosyltransferase</fullName>
        <ecNumber evidence="5">2.4.1.-</ecNumber>
    </recommendedName>
</protein>
<evidence type="ECO:0000259" key="7">
    <source>
        <dbReference type="Pfam" id="PF26168"/>
    </source>
</evidence>